<comment type="caution">
    <text evidence="1">The sequence shown here is derived from an EMBL/GenBank/DDBJ whole genome shotgun (WGS) entry which is preliminary data.</text>
</comment>
<evidence type="ECO:0000313" key="1">
    <source>
        <dbReference type="EMBL" id="HED11266.1"/>
    </source>
</evidence>
<sequence>MGDLELALQIALQAHAGQKQKNGEPYILHPLRVMMQMDTIPGKTAAILHDVIEDSDWTLEQLAEKGFSTQVLEVVDLLTHYEKDSYDAYIERLKDNPLARKIKLADLSDNMNIRRLSNLREKDLRRLERYHRHWKELVRLEECAAQ</sequence>
<dbReference type="PANTHER" id="PTHR46246:SF1">
    <property type="entry name" value="GUANOSINE-3',5'-BIS(DIPHOSPHATE) 3'-PYROPHOSPHOHYDROLASE MESH1"/>
    <property type="match status" value="1"/>
</dbReference>
<gene>
    <name evidence="1" type="ORF">ENJ10_11310</name>
</gene>
<organism evidence="1">
    <name type="scientific">Caldithrix abyssi</name>
    <dbReference type="NCBI Taxonomy" id="187145"/>
    <lineage>
        <taxon>Bacteria</taxon>
        <taxon>Pseudomonadati</taxon>
        <taxon>Calditrichota</taxon>
        <taxon>Calditrichia</taxon>
        <taxon>Calditrichales</taxon>
        <taxon>Calditrichaceae</taxon>
        <taxon>Caldithrix</taxon>
    </lineage>
</organism>
<dbReference type="GO" id="GO:0008893">
    <property type="term" value="F:guanosine-3',5'-bis(diphosphate) 3'-diphosphatase activity"/>
    <property type="evidence" value="ECO:0007669"/>
    <property type="project" value="TreeGrafter"/>
</dbReference>
<reference evidence="1" key="1">
    <citation type="journal article" date="2020" name="mSystems">
        <title>Genome- and Community-Level Interaction Insights into Carbon Utilization and Element Cycling Functions of Hydrothermarchaeota in Hydrothermal Sediment.</title>
        <authorList>
            <person name="Zhou Z."/>
            <person name="Liu Y."/>
            <person name="Xu W."/>
            <person name="Pan J."/>
            <person name="Luo Z.H."/>
            <person name="Li M."/>
        </authorList>
    </citation>
    <scope>NUCLEOTIDE SEQUENCE [LARGE SCALE GENOMIC DNA]</scope>
    <source>
        <strain evidence="1">HyVt-456</strain>
    </source>
</reference>
<dbReference type="Gene3D" id="1.10.3210.10">
    <property type="entry name" value="Hypothetical protein af1432"/>
    <property type="match status" value="1"/>
</dbReference>
<dbReference type="InterPro" id="IPR052194">
    <property type="entry name" value="MESH1"/>
</dbReference>
<dbReference type="Pfam" id="PF13328">
    <property type="entry name" value="HD_4"/>
    <property type="match status" value="1"/>
</dbReference>
<dbReference type="PANTHER" id="PTHR46246">
    <property type="entry name" value="GUANOSINE-3',5'-BIS(DIPHOSPHATE) 3'-PYROPHOSPHOHYDROLASE MESH1"/>
    <property type="match status" value="1"/>
</dbReference>
<dbReference type="Proteomes" id="UP000886005">
    <property type="component" value="Unassembled WGS sequence"/>
</dbReference>
<dbReference type="AlphaFoldDB" id="A0A7V1PVR9"/>
<dbReference type="EMBL" id="DRLD01000312">
    <property type="protein sequence ID" value="HED11266.1"/>
    <property type="molecule type" value="Genomic_DNA"/>
</dbReference>
<dbReference type="SUPFAM" id="SSF109604">
    <property type="entry name" value="HD-domain/PDEase-like"/>
    <property type="match status" value="1"/>
</dbReference>
<proteinExistence type="predicted"/>
<name>A0A7V1PVR9_CALAY</name>
<accession>A0A7V1PVR9</accession>
<protein>
    <submittedName>
        <fullName evidence="1">HD domain-containing protein</fullName>
    </submittedName>
</protein>